<dbReference type="AlphaFoldDB" id="A0A089MAR2"/>
<name>A0A089MAR2_9BACL</name>
<evidence type="ECO:0000313" key="2">
    <source>
        <dbReference type="Proteomes" id="UP000029500"/>
    </source>
</evidence>
<protein>
    <submittedName>
        <fullName evidence="1">Uncharacterized protein</fullName>
    </submittedName>
</protein>
<evidence type="ECO:0000313" key="1">
    <source>
        <dbReference type="EMBL" id="AIQ68573.1"/>
    </source>
</evidence>
<dbReference type="Proteomes" id="UP000029500">
    <property type="component" value="Chromosome"/>
</dbReference>
<dbReference type="OrthoDB" id="2658428at2"/>
<reference evidence="1 2" key="1">
    <citation type="submission" date="2014-08" db="EMBL/GenBank/DDBJ databases">
        <title>Comparative genomics of the Paenibacillus odorifer group.</title>
        <authorList>
            <person name="den Bakker H.C."/>
            <person name="Tsai Y.-C."/>
            <person name="Martin N."/>
            <person name="Korlach J."/>
            <person name="Wiedmann M."/>
        </authorList>
    </citation>
    <scope>NUCLEOTIDE SEQUENCE [LARGE SCALE GENOMIC DNA]</scope>
    <source>
        <strain evidence="1 2">DSM 15220</strain>
    </source>
</reference>
<dbReference type="KEGG" id="pgm:PGRAT_13795"/>
<proteinExistence type="predicted"/>
<organism evidence="1 2">
    <name type="scientific">Paenibacillus graminis</name>
    <dbReference type="NCBI Taxonomy" id="189425"/>
    <lineage>
        <taxon>Bacteria</taxon>
        <taxon>Bacillati</taxon>
        <taxon>Bacillota</taxon>
        <taxon>Bacilli</taxon>
        <taxon>Bacillales</taxon>
        <taxon>Paenibacillaceae</taxon>
        <taxon>Paenibacillus</taxon>
    </lineage>
</organism>
<gene>
    <name evidence="1" type="ORF">PGRAT_13795</name>
</gene>
<accession>A0A089MAR2</accession>
<dbReference type="STRING" id="189425.PGRAT_13795"/>
<sequence>MFMVFAGVIVFLLFAAGVMAYQNCRLIAQQEAGDSAGRISSLMYSVYYQSFSYNEERPEAVPLFQFTVRPPAEGQRASGEIDKTIALCRVPAGSGEMALSDAQNWMLGSIRQSALRGERIIPASFKDKAAGKGEQELIFRLETAVKEETGHADHH</sequence>
<dbReference type="eggNOG" id="ENOG50305YP">
    <property type="taxonomic scope" value="Bacteria"/>
</dbReference>
<dbReference type="EMBL" id="CP009287">
    <property type="protein sequence ID" value="AIQ68573.1"/>
    <property type="molecule type" value="Genomic_DNA"/>
</dbReference>
<dbReference type="HOGENOM" id="CLU_1766200_0_0_9"/>
<dbReference type="RefSeq" id="WP_025706904.1">
    <property type="nucleotide sequence ID" value="NZ_CP009287.1"/>
</dbReference>
<keyword evidence="2" id="KW-1185">Reference proteome</keyword>